<proteinExistence type="predicted"/>
<dbReference type="KEGG" id="stim:H1B31_01415"/>
<dbReference type="AlphaFoldDB" id="A0A7G7VKK5"/>
<evidence type="ECO:0000313" key="2">
    <source>
        <dbReference type="Proteomes" id="UP000515480"/>
    </source>
</evidence>
<dbReference type="Proteomes" id="UP000515480">
    <property type="component" value="Chromosome"/>
</dbReference>
<dbReference type="RefSeq" id="WP_185980597.1">
    <property type="nucleotide sequence ID" value="NZ_CP060204.1"/>
</dbReference>
<accession>A0A7G7VKK5</accession>
<evidence type="ECO:0000313" key="1">
    <source>
        <dbReference type="EMBL" id="QNH54648.1"/>
    </source>
</evidence>
<protein>
    <submittedName>
        <fullName evidence="1">Uncharacterized protein</fullName>
    </submittedName>
</protein>
<dbReference type="Gene3D" id="1.10.357.10">
    <property type="entry name" value="Tetracycline Repressor, domain 2"/>
    <property type="match status" value="1"/>
</dbReference>
<reference evidence="1 2" key="1">
    <citation type="submission" date="2020-07" db="EMBL/GenBank/DDBJ databases">
        <title>Complete genome and description of Selenomonas timonensis sp. nov., a new bacterium isolated from a gingivitis subject.</title>
        <authorList>
            <person name="Antezack A."/>
        </authorList>
    </citation>
    <scope>NUCLEOTIDE SEQUENCE [LARGE SCALE GENOMIC DNA]</scope>
    <source>
        <strain evidence="1 2">Marseille-Q3039</strain>
    </source>
</reference>
<keyword evidence="2" id="KW-1185">Reference proteome</keyword>
<dbReference type="EMBL" id="CP060204">
    <property type="protein sequence ID" value="QNH54648.1"/>
    <property type="molecule type" value="Genomic_DNA"/>
</dbReference>
<name>A0A7G7VKK5_9FIRM</name>
<sequence>MDICREAPAVCSTFYLYYDSVDMLKDDIENAEMYEIVRHTDAVVDVPLEVDMMSFLRDTIAYIRTKQALYYAFLVHEPNADFIAKWKNAIKEHIRKRLRVLGLRPKNTELRLEILAAEAIGIYAFVLTHPHEIDEDDIAHIAIHALQLMEGERQKKTRSAENGAPCFAIHLDHFLGR</sequence>
<gene>
    <name evidence="1" type="ORF">H1B31_01415</name>
</gene>
<organism evidence="1 2">
    <name type="scientific">Selenomonas timonae</name>
    <dbReference type="NCBI Taxonomy" id="2754044"/>
    <lineage>
        <taxon>Bacteria</taxon>
        <taxon>Bacillati</taxon>
        <taxon>Bacillota</taxon>
        <taxon>Negativicutes</taxon>
        <taxon>Selenomonadales</taxon>
        <taxon>Selenomonadaceae</taxon>
        <taxon>Selenomonas</taxon>
    </lineage>
</organism>